<evidence type="ECO:0000256" key="4">
    <source>
        <dbReference type="ARBA" id="ARBA00022728"/>
    </source>
</evidence>
<evidence type="ECO:0000256" key="6">
    <source>
        <dbReference type="ARBA" id="ARBA00023187"/>
    </source>
</evidence>
<dbReference type="InterPro" id="IPR043701">
    <property type="entry name" value="Yju2"/>
</dbReference>
<comment type="similarity">
    <text evidence="8">Belongs to the CWC16 family. YJU2 subfamily.</text>
</comment>
<dbReference type="GO" id="GO:0000349">
    <property type="term" value="P:generation of catalytic spliceosome for first transesterification step"/>
    <property type="evidence" value="ECO:0007669"/>
    <property type="project" value="UniProtKB-UniRule"/>
</dbReference>
<dbReference type="Pfam" id="PF04502">
    <property type="entry name" value="Saf4_Yju2"/>
    <property type="match status" value="1"/>
</dbReference>
<feature type="coiled-coil region" evidence="9">
    <location>
        <begin position="107"/>
        <end position="205"/>
    </location>
</feature>
<evidence type="ECO:0000256" key="10">
    <source>
        <dbReference type="SAM" id="MobiDB-lite"/>
    </source>
</evidence>
<evidence type="ECO:0000256" key="5">
    <source>
        <dbReference type="ARBA" id="ARBA00022833"/>
    </source>
</evidence>
<evidence type="ECO:0000256" key="7">
    <source>
        <dbReference type="ARBA" id="ARBA00023242"/>
    </source>
</evidence>
<dbReference type="Proteomes" id="UP000594260">
    <property type="component" value="Unplaced"/>
</dbReference>
<comment type="function">
    <text evidence="8">Part of the spliceosome which catalyzes two sequential transesterification reactions, first the excision of the non-coding intron from pre-mRNA and then the ligation of the coding exons to form the mature mRNA. Plays a role in stabilizing the structure of the spliceosome catalytic core and docking of the branch helix into the active site, producing 5'-exon and lariat intron-3'-intermediates.</text>
</comment>
<dbReference type="PANTHER" id="PTHR12111">
    <property type="entry name" value="SPLICING FACTOR YJU2"/>
    <property type="match status" value="1"/>
</dbReference>
<keyword evidence="4 8" id="KW-0747">Spliceosome</keyword>
<sequence length="312" mass="36278">MSERKVLNKYYPPDFDPSKLPRLKLARDRQYVVRLMAPCNMKCTTCGEYIYKGKKFNARKETVQGEEYLGIKIFRFYIRCPRCLAEITFKTNPKEGDYDLEHGSTRNFQALQTAEKLEEAARLAEEEDEKNNPMKLLEKRTMQSRVEMERIEELEELKELNERQATVDFEGMLNKKQLQQKETEQERILRENREVEHELEQFLMEKGIENRDGVLYKRVRDIDSDEEEERLKKIPKEDPMKSTKSIRQSEINKLRGLVRVKKVINNNNNKAESSAGAASMDQMTIARQSSSGGGGLSLLAAYNDSDGNSDND</sequence>
<feature type="binding site" evidence="8">
    <location>
        <position position="80"/>
    </location>
    <ligand>
        <name>Zn(2+)</name>
        <dbReference type="ChEBI" id="CHEBI:29105"/>
    </ligand>
</feature>
<dbReference type="PANTHER" id="PTHR12111:SF1">
    <property type="entry name" value="SPLICING FACTOR YJU2"/>
    <property type="match status" value="1"/>
</dbReference>
<comment type="subunit">
    <text evidence="8">Component of the spliceosome. Present in the activated B complex, the catalytically activated B* complex which catalyzes the branching, the catalytic step 1 C complex catalyzing the exon ligation, and the postcatalytic P complex containing the ligated exons (mRNA) and the excised lariat intron.</text>
</comment>
<organism evidence="11 12">
    <name type="scientific">Varroa destructor</name>
    <name type="common">Honeybee mite</name>
    <dbReference type="NCBI Taxonomy" id="109461"/>
    <lineage>
        <taxon>Eukaryota</taxon>
        <taxon>Metazoa</taxon>
        <taxon>Ecdysozoa</taxon>
        <taxon>Arthropoda</taxon>
        <taxon>Chelicerata</taxon>
        <taxon>Arachnida</taxon>
        <taxon>Acari</taxon>
        <taxon>Parasitiformes</taxon>
        <taxon>Mesostigmata</taxon>
        <taxon>Gamasina</taxon>
        <taxon>Dermanyssoidea</taxon>
        <taxon>Varroidae</taxon>
        <taxon>Varroa</taxon>
    </lineage>
</organism>
<keyword evidence="12" id="KW-1185">Reference proteome</keyword>
<dbReference type="GO" id="GO:0071006">
    <property type="term" value="C:U2-type catalytic step 1 spliceosome"/>
    <property type="evidence" value="ECO:0007669"/>
    <property type="project" value="UniProtKB-UniRule"/>
</dbReference>
<keyword evidence="6" id="KW-0508">mRNA splicing</keyword>
<dbReference type="InParanoid" id="A0A7M7K850"/>
<evidence type="ECO:0000256" key="9">
    <source>
        <dbReference type="SAM" id="Coils"/>
    </source>
</evidence>
<dbReference type="FunCoup" id="A0A7M7K850">
    <property type="interactions" value="746"/>
</dbReference>
<dbReference type="EnsemblMetazoa" id="XM_022807331">
    <property type="protein sequence ID" value="XP_022663066"/>
    <property type="gene ID" value="LOC111251076"/>
</dbReference>
<feature type="binding site" evidence="8">
    <location>
        <position position="43"/>
    </location>
    <ligand>
        <name>Zn(2+)</name>
        <dbReference type="ChEBI" id="CHEBI:29105"/>
    </ligand>
</feature>
<accession>A0A7M7K850</accession>
<keyword evidence="3 8" id="KW-0479">Metal-binding</keyword>
<evidence type="ECO:0000256" key="8">
    <source>
        <dbReference type="HAMAP-Rule" id="MF_03226"/>
    </source>
</evidence>
<keyword evidence="7 8" id="KW-0539">Nucleus</keyword>
<evidence type="ECO:0000256" key="2">
    <source>
        <dbReference type="ARBA" id="ARBA00022664"/>
    </source>
</evidence>
<dbReference type="KEGG" id="vde:111251076"/>
<evidence type="ECO:0000256" key="3">
    <source>
        <dbReference type="ARBA" id="ARBA00022723"/>
    </source>
</evidence>
<evidence type="ECO:0000256" key="1">
    <source>
        <dbReference type="ARBA" id="ARBA00004123"/>
    </source>
</evidence>
<comment type="subcellular location">
    <subcellularLocation>
        <location evidence="1 8">Nucleus</location>
    </subcellularLocation>
</comment>
<dbReference type="AlphaFoldDB" id="A0A7M7K850"/>
<dbReference type="InterPro" id="IPR007590">
    <property type="entry name" value="Saf4/Yju2"/>
</dbReference>
<dbReference type="RefSeq" id="XP_022663066.1">
    <property type="nucleotide sequence ID" value="XM_022807331.1"/>
</dbReference>
<evidence type="ECO:0000313" key="12">
    <source>
        <dbReference type="Proteomes" id="UP000594260"/>
    </source>
</evidence>
<dbReference type="GeneID" id="111251076"/>
<dbReference type="GO" id="GO:0046872">
    <property type="term" value="F:metal ion binding"/>
    <property type="evidence" value="ECO:0007669"/>
    <property type="project" value="UniProtKB-KW"/>
</dbReference>
<keyword evidence="9" id="KW-0175">Coiled coil</keyword>
<feature type="binding site" evidence="8">
    <location>
        <position position="83"/>
    </location>
    <ligand>
        <name>Zn(2+)</name>
        <dbReference type="ChEBI" id="CHEBI:29105"/>
    </ligand>
</feature>
<reference evidence="11" key="1">
    <citation type="submission" date="2021-01" db="UniProtKB">
        <authorList>
            <consortium name="EnsemblMetazoa"/>
        </authorList>
    </citation>
    <scope>IDENTIFICATION</scope>
</reference>
<dbReference type="HAMAP" id="MF_03226">
    <property type="entry name" value="YJU2"/>
    <property type="match status" value="1"/>
</dbReference>
<evidence type="ECO:0000313" key="11">
    <source>
        <dbReference type="EnsemblMetazoa" id="XP_022663066"/>
    </source>
</evidence>
<keyword evidence="5 8" id="KW-0862">Zinc</keyword>
<keyword evidence="2" id="KW-0507">mRNA processing</keyword>
<feature type="binding site" evidence="8">
    <location>
        <position position="46"/>
    </location>
    <ligand>
        <name>Zn(2+)</name>
        <dbReference type="ChEBI" id="CHEBI:29105"/>
    </ligand>
</feature>
<protein>
    <recommendedName>
        <fullName evidence="8">Splicing factor YJU2</fullName>
    </recommendedName>
</protein>
<proteinExistence type="inferred from homology"/>
<dbReference type="OrthoDB" id="674963at2759"/>
<name>A0A7M7K850_VARDE</name>
<feature type="region of interest" description="Disordered" evidence="10">
    <location>
        <begin position="265"/>
        <end position="312"/>
    </location>
</feature>